<evidence type="ECO:0000313" key="1">
    <source>
        <dbReference type="EMBL" id="KAJ8707338.1"/>
    </source>
</evidence>
<proteinExistence type="predicted"/>
<protein>
    <submittedName>
        <fullName evidence="1">Uncharacterized protein</fullName>
    </submittedName>
</protein>
<gene>
    <name evidence="1" type="ORF">PYW08_010590</name>
</gene>
<dbReference type="EMBL" id="CM056803">
    <property type="protein sequence ID" value="KAJ8707338.1"/>
    <property type="molecule type" value="Genomic_DNA"/>
</dbReference>
<comment type="caution">
    <text evidence="1">The sequence shown here is derived from an EMBL/GenBank/DDBJ whole genome shotgun (WGS) entry which is preliminary data.</text>
</comment>
<evidence type="ECO:0000313" key="2">
    <source>
        <dbReference type="Proteomes" id="UP001231649"/>
    </source>
</evidence>
<accession>A0ACC2Q8J1</accession>
<reference evidence="1" key="1">
    <citation type="submission" date="2023-03" db="EMBL/GenBank/DDBJ databases">
        <title>Chromosome-level genomes of two armyworms, Mythimna separata and Mythimna loreyi, provide insights into the biosynthesis and reception of sex pheromones.</title>
        <authorList>
            <person name="Zhao H."/>
        </authorList>
    </citation>
    <scope>NUCLEOTIDE SEQUENCE</scope>
    <source>
        <strain evidence="1">BeijingLab</strain>
    </source>
</reference>
<keyword evidence="2" id="KW-1185">Reference proteome</keyword>
<sequence>MHYATTLIIDKASCKNAYNSYEGMDKVIDTYMICTNGVGNLDENGATVSKLKPMAEGCHPKQKLLGQLQQIPCDKGYEM</sequence>
<name>A0ACC2Q8J1_9NEOP</name>
<organism evidence="1 2">
    <name type="scientific">Mythimna loreyi</name>
    <dbReference type="NCBI Taxonomy" id="667449"/>
    <lineage>
        <taxon>Eukaryota</taxon>
        <taxon>Metazoa</taxon>
        <taxon>Ecdysozoa</taxon>
        <taxon>Arthropoda</taxon>
        <taxon>Hexapoda</taxon>
        <taxon>Insecta</taxon>
        <taxon>Pterygota</taxon>
        <taxon>Neoptera</taxon>
        <taxon>Endopterygota</taxon>
        <taxon>Lepidoptera</taxon>
        <taxon>Glossata</taxon>
        <taxon>Ditrysia</taxon>
        <taxon>Noctuoidea</taxon>
        <taxon>Noctuidae</taxon>
        <taxon>Noctuinae</taxon>
        <taxon>Hadenini</taxon>
        <taxon>Mythimna</taxon>
    </lineage>
</organism>
<dbReference type="Proteomes" id="UP001231649">
    <property type="component" value="Chromosome 27"/>
</dbReference>